<evidence type="ECO:0000313" key="1">
    <source>
        <dbReference type="EMBL" id="CAD6220510.1"/>
    </source>
</evidence>
<sequence length="126" mass="14233">MARRQLGWQGDSWFGTVGQRQRRQLHSAPADFLEKRKLTAWVHMSVKEGKGRDGCCARRRDDTASTRLAHCANAATRCGVARTGLVRDRPRLMLGRAHSVGEGERHWGGLCPIGKREQYTVDIFVF</sequence>
<accession>A0A811N3Z6</accession>
<organism evidence="1 2">
    <name type="scientific">Miscanthus lutarioriparius</name>
    <dbReference type="NCBI Taxonomy" id="422564"/>
    <lineage>
        <taxon>Eukaryota</taxon>
        <taxon>Viridiplantae</taxon>
        <taxon>Streptophyta</taxon>
        <taxon>Embryophyta</taxon>
        <taxon>Tracheophyta</taxon>
        <taxon>Spermatophyta</taxon>
        <taxon>Magnoliopsida</taxon>
        <taxon>Liliopsida</taxon>
        <taxon>Poales</taxon>
        <taxon>Poaceae</taxon>
        <taxon>PACMAD clade</taxon>
        <taxon>Panicoideae</taxon>
        <taxon>Andropogonodae</taxon>
        <taxon>Andropogoneae</taxon>
        <taxon>Saccharinae</taxon>
        <taxon>Miscanthus</taxon>
    </lineage>
</organism>
<keyword evidence="2" id="KW-1185">Reference proteome</keyword>
<proteinExistence type="predicted"/>
<dbReference type="EMBL" id="CAJGYO010000003">
    <property type="protein sequence ID" value="CAD6220510.1"/>
    <property type="molecule type" value="Genomic_DNA"/>
</dbReference>
<name>A0A811N3Z6_9POAL</name>
<evidence type="ECO:0000313" key="2">
    <source>
        <dbReference type="Proteomes" id="UP000604825"/>
    </source>
</evidence>
<protein>
    <submittedName>
        <fullName evidence="1">Uncharacterized protein</fullName>
    </submittedName>
</protein>
<dbReference type="Proteomes" id="UP000604825">
    <property type="component" value="Unassembled WGS sequence"/>
</dbReference>
<reference evidence="1" key="1">
    <citation type="submission" date="2020-10" db="EMBL/GenBank/DDBJ databases">
        <authorList>
            <person name="Han B."/>
            <person name="Lu T."/>
            <person name="Zhao Q."/>
            <person name="Huang X."/>
            <person name="Zhao Y."/>
        </authorList>
    </citation>
    <scope>NUCLEOTIDE SEQUENCE</scope>
</reference>
<comment type="caution">
    <text evidence="1">The sequence shown here is derived from an EMBL/GenBank/DDBJ whole genome shotgun (WGS) entry which is preliminary data.</text>
</comment>
<gene>
    <name evidence="1" type="ORF">NCGR_LOCUS13975</name>
</gene>
<dbReference type="AlphaFoldDB" id="A0A811N3Z6"/>